<reference evidence="11" key="1">
    <citation type="journal article" date="2014" name="Front. Microbiol.">
        <title>High frequency of phylogenetically diverse reductive dehalogenase-homologous genes in deep subseafloor sedimentary metagenomes.</title>
        <authorList>
            <person name="Kawai M."/>
            <person name="Futagami T."/>
            <person name="Toyoda A."/>
            <person name="Takaki Y."/>
            <person name="Nishi S."/>
            <person name="Hori S."/>
            <person name="Arai W."/>
            <person name="Tsubouchi T."/>
            <person name="Morono Y."/>
            <person name="Uchiyama I."/>
            <person name="Ito T."/>
            <person name="Fujiyama A."/>
            <person name="Inagaki F."/>
            <person name="Takami H."/>
        </authorList>
    </citation>
    <scope>NUCLEOTIDE SEQUENCE</scope>
    <source>
        <strain evidence="11">Expedition CK06-06</strain>
    </source>
</reference>
<comment type="caution">
    <text evidence="11">The sequence shown here is derived from an EMBL/GenBank/DDBJ whole genome shotgun (WGS) entry which is preliminary data.</text>
</comment>
<dbReference type="InterPro" id="IPR003374">
    <property type="entry name" value="ApbE-like_sf"/>
</dbReference>
<dbReference type="EMBL" id="BARS01020384">
    <property type="protein sequence ID" value="GAG06644.1"/>
    <property type="molecule type" value="Genomic_DNA"/>
</dbReference>
<name>X0ULG3_9ZZZZ</name>
<gene>
    <name evidence="11" type="ORF">S01H1_32876</name>
</gene>
<organism evidence="11">
    <name type="scientific">marine sediment metagenome</name>
    <dbReference type="NCBI Taxonomy" id="412755"/>
    <lineage>
        <taxon>unclassified sequences</taxon>
        <taxon>metagenomes</taxon>
        <taxon>ecological metagenomes</taxon>
    </lineage>
</organism>
<comment type="cofactor">
    <cofactor evidence="1">
        <name>Mg(2+)</name>
        <dbReference type="ChEBI" id="CHEBI:18420"/>
    </cofactor>
</comment>
<evidence type="ECO:0000256" key="1">
    <source>
        <dbReference type="ARBA" id="ARBA00001946"/>
    </source>
</evidence>
<sequence length="186" mass="20012">PVRGMRPHLGGLGKGYCADAVAALLRARGVTSALICMSGDIYALGNRPDGTAWRVGVQDPRRPDDPSALIAVLQLHDEALSTSGNYQRYILIGGRKYSHIVDPRTGRTAEDVPSVTVIGPDTLTTDVLGTTLSVMGTKDGLQFVESYPGIEALFINFDDRDVAILTRSSGFSAYEVKDKGAPDYRR</sequence>
<evidence type="ECO:0000256" key="10">
    <source>
        <dbReference type="ARBA" id="ARBA00048540"/>
    </source>
</evidence>
<dbReference type="Gene3D" id="3.10.520.10">
    <property type="entry name" value="ApbE-like domains"/>
    <property type="match status" value="1"/>
</dbReference>
<dbReference type="AlphaFoldDB" id="X0ULG3"/>
<proteinExistence type="predicted"/>
<dbReference type="EC" id="2.7.1.180" evidence="2"/>
<evidence type="ECO:0000256" key="2">
    <source>
        <dbReference type="ARBA" id="ARBA00011955"/>
    </source>
</evidence>
<evidence type="ECO:0000256" key="7">
    <source>
        <dbReference type="ARBA" id="ARBA00022827"/>
    </source>
</evidence>
<accession>X0ULG3</accession>
<dbReference type="GO" id="GO:0046872">
    <property type="term" value="F:metal ion binding"/>
    <property type="evidence" value="ECO:0007669"/>
    <property type="project" value="UniProtKB-KW"/>
</dbReference>
<evidence type="ECO:0000256" key="6">
    <source>
        <dbReference type="ARBA" id="ARBA00022723"/>
    </source>
</evidence>
<dbReference type="PANTHER" id="PTHR30040:SF2">
    <property type="entry name" value="FAD:PROTEIN FMN TRANSFERASE"/>
    <property type="match status" value="1"/>
</dbReference>
<evidence type="ECO:0000313" key="11">
    <source>
        <dbReference type="EMBL" id="GAG06644.1"/>
    </source>
</evidence>
<evidence type="ECO:0000256" key="9">
    <source>
        <dbReference type="ARBA" id="ARBA00031306"/>
    </source>
</evidence>
<evidence type="ECO:0000256" key="4">
    <source>
        <dbReference type="ARBA" id="ARBA00022630"/>
    </source>
</evidence>
<comment type="catalytic activity">
    <reaction evidence="10">
        <text>L-threonyl-[protein] + FAD = FMN-L-threonyl-[protein] + AMP + H(+)</text>
        <dbReference type="Rhea" id="RHEA:36847"/>
        <dbReference type="Rhea" id="RHEA-COMP:11060"/>
        <dbReference type="Rhea" id="RHEA-COMP:11061"/>
        <dbReference type="ChEBI" id="CHEBI:15378"/>
        <dbReference type="ChEBI" id="CHEBI:30013"/>
        <dbReference type="ChEBI" id="CHEBI:57692"/>
        <dbReference type="ChEBI" id="CHEBI:74257"/>
        <dbReference type="ChEBI" id="CHEBI:456215"/>
        <dbReference type="EC" id="2.7.1.180"/>
    </reaction>
</comment>
<evidence type="ECO:0000256" key="8">
    <source>
        <dbReference type="ARBA" id="ARBA00022842"/>
    </source>
</evidence>
<evidence type="ECO:0000256" key="5">
    <source>
        <dbReference type="ARBA" id="ARBA00022679"/>
    </source>
</evidence>
<protein>
    <recommendedName>
        <fullName evidence="3">FAD:protein FMN transferase</fullName>
        <ecNumber evidence="2">2.7.1.180</ecNumber>
    </recommendedName>
    <alternativeName>
        <fullName evidence="9">Flavin transferase</fullName>
    </alternativeName>
</protein>
<evidence type="ECO:0000256" key="3">
    <source>
        <dbReference type="ARBA" id="ARBA00016337"/>
    </source>
</evidence>
<keyword evidence="5" id="KW-0808">Transferase</keyword>
<dbReference type="SUPFAM" id="SSF143631">
    <property type="entry name" value="ApbE-like"/>
    <property type="match status" value="1"/>
</dbReference>
<dbReference type="PANTHER" id="PTHR30040">
    <property type="entry name" value="THIAMINE BIOSYNTHESIS LIPOPROTEIN APBE"/>
    <property type="match status" value="1"/>
</dbReference>
<dbReference type="Pfam" id="PF02424">
    <property type="entry name" value="ApbE"/>
    <property type="match status" value="1"/>
</dbReference>
<dbReference type="GO" id="GO:0016740">
    <property type="term" value="F:transferase activity"/>
    <property type="evidence" value="ECO:0007669"/>
    <property type="project" value="UniProtKB-KW"/>
</dbReference>
<keyword evidence="7" id="KW-0274">FAD</keyword>
<keyword evidence="4" id="KW-0285">Flavoprotein</keyword>
<feature type="non-terminal residue" evidence="11">
    <location>
        <position position="1"/>
    </location>
</feature>
<keyword evidence="8" id="KW-0460">Magnesium</keyword>
<dbReference type="InterPro" id="IPR024932">
    <property type="entry name" value="ApbE"/>
</dbReference>
<keyword evidence="6" id="KW-0479">Metal-binding</keyword>